<dbReference type="PANTHER" id="PTHR30136">
    <property type="entry name" value="HELIX-TURN-HELIX TRANSCRIPTIONAL REGULATOR, ICLR FAMILY"/>
    <property type="match status" value="1"/>
</dbReference>
<dbReference type="Gene3D" id="1.10.10.10">
    <property type="entry name" value="Winged helix-like DNA-binding domain superfamily/Winged helix DNA-binding domain"/>
    <property type="match status" value="1"/>
</dbReference>
<feature type="domain" description="IclR-ED" evidence="5">
    <location>
        <begin position="73"/>
        <end position="256"/>
    </location>
</feature>
<keyword evidence="3" id="KW-0804">Transcription</keyword>
<dbReference type="SUPFAM" id="SSF55781">
    <property type="entry name" value="GAF domain-like"/>
    <property type="match status" value="1"/>
</dbReference>
<evidence type="ECO:0000259" key="4">
    <source>
        <dbReference type="PROSITE" id="PS51077"/>
    </source>
</evidence>
<dbReference type="InterPro" id="IPR050707">
    <property type="entry name" value="HTH_MetabolicPath_Reg"/>
</dbReference>
<dbReference type="RefSeq" id="WP_272858542.1">
    <property type="nucleotide sequence ID" value="NZ_CP067134.1"/>
</dbReference>
<dbReference type="InterPro" id="IPR036390">
    <property type="entry name" value="WH_DNA-bd_sf"/>
</dbReference>
<evidence type="ECO:0000313" key="7">
    <source>
        <dbReference type="Proteomes" id="UP001218412"/>
    </source>
</evidence>
<dbReference type="PANTHER" id="PTHR30136:SF34">
    <property type="entry name" value="TRANSCRIPTIONAL REGULATOR"/>
    <property type="match status" value="1"/>
</dbReference>
<dbReference type="Pfam" id="PF09339">
    <property type="entry name" value="HTH_IclR"/>
    <property type="match status" value="1"/>
</dbReference>
<sequence>MEEKPDRYMVPGLVRGLNVLKLFTPETPVLRLSDIAKALGISRSAAFRTTYTLTEMGCLLHDARDQSYSVGAGVLRLTYGFVGAREIPEIAQPELEALRNRTGWSVHLGVLDGTSVLYIVRVPALPGDMSIVQVGRRLPARSTTMGRVLLSDLTEEQLIGMFRADSSSAGLEKGRTMLELLAQARADRQASAIVHAGDFEAGIVSVGAPVRDLSGRVVAAINATSPNRPDTVKAAQGPVKDDLVRTAQRISRLLGFDAS</sequence>
<dbReference type="InterPro" id="IPR036388">
    <property type="entry name" value="WH-like_DNA-bd_sf"/>
</dbReference>
<proteinExistence type="predicted"/>
<dbReference type="InterPro" id="IPR029016">
    <property type="entry name" value="GAF-like_dom_sf"/>
</dbReference>
<organism evidence="6 7">
    <name type="scientific">Paracoccus stylophorae</name>
    <dbReference type="NCBI Taxonomy" id="659350"/>
    <lineage>
        <taxon>Bacteria</taxon>
        <taxon>Pseudomonadati</taxon>
        <taxon>Pseudomonadota</taxon>
        <taxon>Alphaproteobacteria</taxon>
        <taxon>Rhodobacterales</taxon>
        <taxon>Paracoccaceae</taxon>
        <taxon>Paracoccus</taxon>
    </lineage>
</organism>
<keyword evidence="2" id="KW-0238">DNA-binding</keyword>
<protein>
    <submittedName>
        <fullName evidence="6">IclR family transcriptional regulator</fullName>
    </submittedName>
</protein>
<dbReference type="SMART" id="SM00346">
    <property type="entry name" value="HTH_ICLR"/>
    <property type="match status" value="1"/>
</dbReference>
<gene>
    <name evidence="6" type="ORF">JHW45_15735</name>
</gene>
<dbReference type="Proteomes" id="UP001218412">
    <property type="component" value="Chromosome"/>
</dbReference>
<dbReference type="InterPro" id="IPR014757">
    <property type="entry name" value="Tscrpt_reg_IclR_C"/>
</dbReference>
<feature type="domain" description="HTH iclR-type" evidence="4">
    <location>
        <begin position="10"/>
        <end position="72"/>
    </location>
</feature>
<dbReference type="SUPFAM" id="SSF46785">
    <property type="entry name" value="Winged helix' DNA-binding domain"/>
    <property type="match status" value="1"/>
</dbReference>
<keyword evidence="7" id="KW-1185">Reference proteome</keyword>
<keyword evidence="1" id="KW-0805">Transcription regulation</keyword>
<accession>A0ABY7STV6</accession>
<evidence type="ECO:0000256" key="3">
    <source>
        <dbReference type="ARBA" id="ARBA00023163"/>
    </source>
</evidence>
<dbReference type="Gene3D" id="3.30.450.40">
    <property type="match status" value="1"/>
</dbReference>
<evidence type="ECO:0000259" key="5">
    <source>
        <dbReference type="PROSITE" id="PS51078"/>
    </source>
</evidence>
<dbReference type="EMBL" id="CP067134">
    <property type="protein sequence ID" value="WCR10487.1"/>
    <property type="molecule type" value="Genomic_DNA"/>
</dbReference>
<evidence type="ECO:0000313" key="6">
    <source>
        <dbReference type="EMBL" id="WCR10487.1"/>
    </source>
</evidence>
<evidence type="ECO:0000256" key="2">
    <source>
        <dbReference type="ARBA" id="ARBA00023125"/>
    </source>
</evidence>
<name>A0ABY7STV6_9RHOB</name>
<evidence type="ECO:0000256" key="1">
    <source>
        <dbReference type="ARBA" id="ARBA00023015"/>
    </source>
</evidence>
<dbReference type="PROSITE" id="PS51078">
    <property type="entry name" value="ICLR_ED"/>
    <property type="match status" value="1"/>
</dbReference>
<dbReference type="Pfam" id="PF01614">
    <property type="entry name" value="IclR_C"/>
    <property type="match status" value="1"/>
</dbReference>
<dbReference type="InterPro" id="IPR005471">
    <property type="entry name" value="Tscrpt_reg_IclR_N"/>
</dbReference>
<reference evidence="6 7" key="1">
    <citation type="submission" date="2021-01" db="EMBL/GenBank/DDBJ databases">
        <title>Biogeographic distribution of Paracoccus.</title>
        <authorList>
            <person name="Hollensteiner J."/>
            <person name="Leineberger J."/>
            <person name="Brinkhoff T."/>
            <person name="Daniel R."/>
        </authorList>
    </citation>
    <scope>NUCLEOTIDE SEQUENCE [LARGE SCALE GENOMIC DNA]</scope>
    <source>
        <strain evidence="6 7">LMG25392</strain>
    </source>
</reference>
<dbReference type="PROSITE" id="PS51077">
    <property type="entry name" value="HTH_ICLR"/>
    <property type="match status" value="1"/>
</dbReference>